<dbReference type="Proteomes" id="UP001237642">
    <property type="component" value="Unassembled WGS sequence"/>
</dbReference>
<dbReference type="EMBL" id="JAUIZM010000002">
    <property type="protein sequence ID" value="KAK1399925.1"/>
    <property type="molecule type" value="Genomic_DNA"/>
</dbReference>
<evidence type="ECO:0000259" key="1">
    <source>
        <dbReference type="Pfam" id="PF13963"/>
    </source>
</evidence>
<accession>A0AAD8JCG5</accession>
<dbReference type="InterPro" id="IPR029480">
    <property type="entry name" value="Transpos_assoc"/>
</dbReference>
<proteinExistence type="predicted"/>
<reference evidence="2" key="2">
    <citation type="submission" date="2023-05" db="EMBL/GenBank/DDBJ databases">
        <authorList>
            <person name="Schelkunov M.I."/>
        </authorList>
    </citation>
    <scope>NUCLEOTIDE SEQUENCE</scope>
    <source>
        <strain evidence="2">Hsosn_3</strain>
        <tissue evidence="2">Leaf</tissue>
    </source>
</reference>
<evidence type="ECO:0000313" key="3">
    <source>
        <dbReference type="Proteomes" id="UP001237642"/>
    </source>
</evidence>
<comment type="caution">
    <text evidence="2">The sequence shown here is derived from an EMBL/GenBank/DDBJ whole genome shotgun (WGS) entry which is preliminary data.</text>
</comment>
<evidence type="ECO:0000313" key="2">
    <source>
        <dbReference type="EMBL" id="KAK1399925.1"/>
    </source>
</evidence>
<gene>
    <name evidence="2" type="ORF">POM88_009788</name>
</gene>
<protein>
    <recommendedName>
        <fullName evidence="1">Transposase-associated domain-containing protein</fullName>
    </recommendedName>
</protein>
<name>A0AAD8JCG5_9APIA</name>
<dbReference type="Pfam" id="PF13963">
    <property type="entry name" value="Transpos_assoc"/>
    <property type="match status" value="1"/>
</dbReference>
<reference evidence="2" key="1">
    <citation type="submission" date="2023-02" db="EMBL/GenBank/DDBJ databases">
        <title>Genome of toxic invasive species Heracleum sosnowskyi carries increased number of genes despite the absence of recent whole-genome duplications.</title>
        <authorList>
            <person name="Schelkunov M."/>
            <person name="Shtratnikova V."/>
            <person name="Makarenko M."/>
            <person name="Klepikova A."/>
            <person name="Omelchenko D."/>
            <person name="Novikova G."/>
            <person name="Obukhova E."/>
            <person name="Bogdanov V."/>
            <person name="Penin A."/>
            <person name="Logacheva M."/>
        </authorList>
    </citation>
    <scope>NUCLEOTIDE SEQUENCE</scope>
    <source>
        <strain evidence="2">Hsosn_3</strain>
        <tissue evidence="2">Leaf</tissue>
    </source>
</reference>
<organism evidence="2 3">
    <name type="scientific">Heracleum sosnowskyi</name>
    <dbReference type="NCBI Taxonomy" id="360622"/>
    <lineage>
        <taxon>Eukaryota</taxon>
        <taxon>Viridiplantae</taxon>
        <taxon>Streptophyta</taxon>
        <taxon>Embryophyta</taxon>
        <taxon>Tracheophyta</taxon>
        <taxon>Spermatophyta</taxon>
        <taxon>Magnoliopsida</taxon>
        <taxon>eudicotyledons</taxon>
        <taxon>Gunneridae</taxon>
        <taxon>Pentapetalae</taxon>
        <taxon>asterids</taxon>
        <taxon>campanulids</taxon>
        <taxon>Apiales</taxon>
        <taxon>Apiaceae</taxon>
        <taxon>Apioideae</taxon>
        <taxon>apioid superclade</taxon>
        <taxon>Tordylieae</taxon>
        <taxon>Tordyliinae</taxon>
        <taxon>Heracleum</taxon>
    </lineage>
</organism>
<dbReference type="AlphaFoldDB" id="A0AAD8JCG5"/>
<sequence length="141" mass="16679">MTSDRSWMHRRFDAKNNITEEYKIGAQNFINVALKGDDVDSKGRIRCPCKECGNTWYKLPENVTYDLYRHGIMESYSTWIFHDEKRRSRVEAETSSDNIGSRNDDMYDAREMLRDFADAHGNFGNDEYNEEQHQDEDMIDC</sequence>
<feature type="domain" description="Transposase-associated" evidence="1">
    <location>
        <begin position="5"/>
        <end position="84"/>
    </location>
</feature>
<keyword evidence="3" id="KW-1185">Reference proteome</keyword>